<feature type="transmembrane region" description="Helical" evidence="1">
    <location>
        <begin position="337"/>
        <end position="359"/>
    </location>
</feature>
<accession>A0AAV7X670</accession>
<evidence type="ECO:0000256" key="1">
    <source>
        <dbReference type="SAM" id="Phobius"/>
    </source>
</evidence>
<sequence length="408" mass="42830">MRPALQLVPLALLAALATVLASPGALVTVLKCCPYGETLDPHTAEGPPACMRVIDSNASSASWAPRIYSNRQRSFLADVPKHWTVHAASRPACGDRARMVLAHPHNQPVYVMFEEGGLYLQETSELLAPGRFCVDSTAALVCPAKDDDHEPPPTSAASVASANAIDEGEKVPVKRKPAQKPRLRKCCIGDAVYSEAQSSCTRAPAPLAVDLWGPARQDAFLEVTGQTRDSFTVISGLPVCDKPFYALRGIIGAGVAPAVSPVPSAATSTTASSATSAPAARLDADGSVWVGGSALQPGDFCLDTMVDLGVVAVLACPGEDATPADDDLPAGDLRFTLYPALLFLSAFFLAATLLASCLLPAAYHQLHWRCQTNYVASLMVGDLLLAVTQVSGSALKGPFCVVIVYHCH</sequence>
<keyword evidence="1" id="KW-0812">Transmembrane</keyword>
<dbReference type="AlphaFoldDB" id="A0AAV7X670"/>
<proteinExistence type="predicted"/>
<keyword evidence="4" id="KW-1185">Reference proteome</keyword>
<keyword evidence="2" id="KW-0732">Signal</keyword>
<keyword evidence="1" id="KW-0472">Membrane</keyword>
<protein>
    <recommendedName>
        <fullName evidence="5">G-protein coupled receptor Mth-like 1</fullName>
    </recommendedName>
</protein>
<dbReference type="PANTHER" id="PTHR46953:SF1">
    <property type="entry name" value="G-PROTEIN COUPLED RECEPTOR MTH-LIKE 1-RELATED"/>
    <property type="match status" value="1"/>
</dbReference>
<evidence type="ECO:0000313" key="3">
    <source>
        <dbReference type="EMBL" id="KAJ1520172.1"/>
    </source>
</evidence>
<dbReference type="EMBL" id="JAPTSV010000015">
    <property type="protein sequence ID" value="KAJ1520172.1"/>
    <property type="molecule type" value="Genomic_DNA"/>
</dbReference>
<dbReference type="Proteomes" id="UP001075354">
    <property type="component" value="Chromosome 15"/>
</dbReference>
<name>A0AAV7X670_9NEOP</name>
<reference evidence="3" key="1">
    <citation type="submission" date="2022-12" db="EMBL/GenBank/DDBJ databases">
        <title>Chromosome-level genome assembly of the bean flower thrips Megalurothrips usitatus.</title>
        <authorList>
            <person name="Ma L."/>
            <person name="Liu Q."/>
            <person name="Li H."/>
            <person name="Cai W."/>
        </authorList>
    </citation>
    <scope>NUCLEOTIDE SEQUENCE</scope>
    <source>
        <strain evidence="3">Cailab_2022a</strain>
    </source>
</reference>
<evidence type="ECO:0000313" key="4">
    <source>
        <dbReference type="Proteomes" id="UP001075354"/>
    </source>
</evidence>
<feature type="chain" id="PRO_5043742619" description="G-protein coupled receptor Mth-like 1" evidence="2">
    <location>
        <begin position="22"/>
        <end position="408"/>
    </location>
</feature>
<gene>
    <name evidence="3" type="ORF">ONE63_004387</name>
</gene>
<evidence type="ECO:0008006" key="5">
    <source>
        <dbReference type="Google" id="ProtNLM"/>
    </source>
</evidence>
<comment type="caution">
    <text evidence="3">The sequence shown here is derived from an EMBL/GenBank/DDBJ whole genome shotgun (WGS) entry which is preliminary data.</text>
</comment>
<evidence type="ECO:0000256" key="2">
    <source>
        <dbReference type="SAM" id="SignalP"/>
    </source>
</evidence>
<organism evidence="3 4">
    <name type="scientific">Megalurothrips usitatus</name>
    <name type="common">bean blossom thrips</name>
    <dbReference type="NCBI Taxonomy" id="439358"/>
    <lineage>
        <taxon>Eukaryota</taxon>
        <taxon>Metazoa</taxon>
        <taxon>Ecdysozoa</taxon>
        <taxon>Arthropoda</taxon>
        <taxon>Hexapoda</taxon>
        <taxon>Insecta</taxon>
        <taxon>Pterygota</taxon>
        <taxon>Neoptera</taxon>
        <taxon>Paraneoptera</taxon>
        <taxon>Thysanoptera</taxon>
        <taxon>Terebrantia</taxon>
        <taxon>Thripoidea</taxon>
        <taxon>Thripidae</taxon>
        <taxon>Megalurothrips</taxon>
    </lineage>
</organism>
<dbReference type="InterPro" id="IPR052808">
    <property type="entry name" value="GPCR_Mth-like"/>
</dbReference>
<feature type="signal peptide" evidence="2">
    <location>
        <begin position="1"/>
        <end position="21"/>
    </location>
</feature>
<keyword evidence="1" id="KW-1133">Transmembrane helix</keyword>
<dbReference type="PANTHER" id="PTHR46953">
    <property type="entry name" value="G-PROTEIN COUPLED RECEPTOR MTH-LIKE 1-RELATED"/>
    <property type="match status" value="1"/>
</dbReference>